<gene>
    <name evidence="3" type="ORF">CR492_12260</name>
</gene>
<feature type="domain" description="Tyr recombinase" evidence="2">
    <location>
        <begin position="1"/>
        <end position="98"/>
    </location>
</feature>
<dbReference type="RefSeq" id="WP_102844040.1">
    <property type="nucleotide sequence ID" value="NZ_PDZR01000013.1"/>
</dbReference>
<dbReference type="Gene3D" id="1.10.443.10">
    <property type="entry name" value="Intergrase catalytic core"/>
    <property type="match status" value="1"/>
</dbReference>
<accession>A0A2J7TFZ2</accession>
<organism evidence="3 4">
    <name type="scientific">Methylocella silvestris</name>
    <dbReference type="NCBI Taxonomy" id="199596"/>
    <lineage>
        <taxon>Bacteria</taxon>
        <taxon>Pseudomonadati</taxon>
        <taxon>Pseudomonadota</taxon>
        <taxon>Alphaproteobacteria</taxon>
        <taxon>Hyphomicrobiales</taxon>
        <taxon>Beijerinckiaceae</taxon>
        <taxon>Methylocella</taxon>
    </lineage>
</organism>
<dbReference type="GO" id="GO:0015074">
    <property type="term" value="P:DNA integration"/>
    <property type="evidence" value="ECO:0007669"/>
    <property type="project" value="InterPro"/>
</dbReference>
<dbReference type="GO" id="GO:0006310">
    <property type="term" value="P:DNA recombination"/>
    <property type="evidence" value="ECO:0007669"/>
    <property type="project" value="UniProtKB-KW"/>
</dbReference>
<dbReference type="InterPro" id="IPR002104">
    <property type="entry name" value="Integrase_catalytic"/>
</dbReference>
<dbReference type="InterPro" id="IPR011010">
    <property type="entry name" value="DNA_brk_join_enz"/>
</dbReference>
<comment type="caution">
    <text evidence="3">The sequence shown here is derived from an EMBL/GenBank/DDBJ whole genome shotgun (WGS) entry which is preliminary data.</text>
</comment>
<proteinExistence type="predicted"/>
<dbReference type="Pfam" id="PF00589">
    <property type="entry name" value="Phage_integrase"/>
    <property type="match status" value="1"/>
</dbReference>
<dbReference type="GO" id="GO:0003677">
    <property type="term" value="F:DNA binding"/>
    <property type="evidence" value="ECO:0007669"/>
    <property type="project" value="InterPro"/>
</dbReference>
<dbReference type="EMBL" id="PDZR01000013">
    <property type="protein sequence ID" value="PNG25687.1"/>
    <property type="molecule type" value="Genomic_DNA"/>
</dbReference>
<dbReference type="Proteomes" id="UP000236286">
    <property type="component" value="Unassembled WGS sequence"/>
</dbReference>
<protein>
    <recommendedName>
        <fullName evidence="2">Tyr recombinase domain-containing protein</fullName>
    </recommendedName>
</protein>
<evidence type="ECO:0000259" key="2">
    <source>
        <dbReference type="PROSITE" id="PS51898"/>
    </source>
</evidence>
<evidence type="ECO:0000256" key="1">
    <source>
        <dbReference type="ARBA" id="ARBA00023172"/>
    </source>
</evidence>
<evidence type="ECO:0000313" key="3">
    <source>
        <dbReference type="EMBL" id="PNG25687.1"/>
    </source>
</evidence>
<sequence length="125" mass="13059">MSANGITPRAGSKNSLNLFPGGKVGRPRVNLKKPWAAAAKAARLEGLRIHDLRHSFASIGAGGGLGLPIIGKLLGHKKPATTARYAHLDADPMRRTADSIGATITVAMEGGMAEVVTIAARRRTE</sequence>
<name>A0A2J7TFZ2_METSI</name>
<reference evidence="3 4" key="1">
    <citation type="submission" date="2017-10" db="EMBL/GenBank/DDBJ databases">
        <title>Genome announcement of Methylocella silvestris TVC from permafrost.</title>
        <authorList>
            <person name="Wang J."/>
            <person name="Geng K."/>
            <person name="Ul-Haque F."/>
            <person name="Crombie A.T."/>
            <person name="Street L.E."/>
            <person name="Wookey P.A."/>
            <person name="Murrell J.C."/>
            <person name="Pratscher J."/>
        </authorList>
    </citation>
    <scope>NUCLEOTIDE SEQUENCE [LARGE SCALE GENOMIC DNA]</scope>
    <source>
        <strain evidence="3 4">TVC</strain>
    </source>
</reference>
<dbReference type="InterPro" id="IPR013762">
    <property type="entry name" value="Integrase-like_cat_sf"/>
</dbReference>
<dbReference type="AlphaFoldDB" id="A0A2J7TFZ2"/>
<dbReference type="PROSITE" id="PS51898">
    <property type="entry name" value="TYR_RECOMBINASE"/>
    <property type="match status" value="1"/>
</dbReference>
<dbReference type="OrthoDB" id="7615137at2"/>
<keyword evidence="1" id="KW-0233">DNA recombination</keyword>
<dbReference type="SUPFAM" id="SSF56349">
    <property type="entry name" value="DNA breaking-rejoining enzymes"/>
    <property type="match status" value="1"/>
</dbReference>
<evidence type="ECO:0000313" key="4">
    <source>
        <dbReference type="Proteomes" id="UP000236286"/>
    </source>
</evidence>